<evidence type="ECO:0000313" key="9">
    <source>
        <dbReference type="EMBL" id="TQJ08867.1"/>
    </source>
</evidence>
<dbReference type="GO" id="GO:0030643">
    <property type="term" value="P:intracellular phosphate ion homeostasis"/>
    <property type="evidence" value="ECO:0007669"/>
    <property type="project" value="InterPro"/>
</dbReference>
<feature type="domain" description="PhoU" evidence="8">
    <location>
        <begin position="122"/>
        <end position="204"/>
    </location>
</feature>
<comment type="subcellular location">
    <subcellularLocation>
        <location evidence="1 7">Cytoplasm</location>
    </subcellularLocation>
</comment>
<dbReference type="GO" id="GO:0005737">
    <property type="term" value="C:cytoplasm"/>
    <property type="evidence" value="ECO:0007669"/>
    <property type="project" value="UniProtKB-SubCell"/>
</dbReference>
<dbReference type="GO" id="GO:0006817">
    <property type="term" value="P:phosphate ion transport"/>
    <property type="evidence" value="ECO:0007669"/>
    <property type="project" value="UniProtKB-KW"/>
</dbReference>
<reference evidence="9 10" key="1">
    <citation type="submission" date="2019-06" db="EMBL/GenBank/DDBJ databases">
        <title>Sequencing the genomes of 1000 actinobacteria strains.</title>
        <authorList>
            <person name="Klenk H.-P."/>
        </authorList>
    </citation>
    <scope>NUCLEOTIDE SEQUENCE [LARGE SCALE GENOMIC DNA]</scope>
    <source>
        <strain evidence="9 10">DSM 18607</strain>
    </source>
</reference>
<sequence length="232" mass="25852">MRDAFHEDLDTITDQLVEMTRLAGSAMARATTALIDADVHLAESVIAADDELDAIREKLDALSIDLLARQQPVATDLRIVVTSMRMSSDLERMGDLARHVAKVARLRYPEKAIPAALVGQVVEMGQVAERIVAKAGSVIASKDTEAALQLEREDDDMDELHRRLFAALLAERGVYEPETIVDLTLLGRYYERFADHAVSVARRVVFLVTGEFQREELDHESVEDDREARLLG</sequence>
<keyword evidence="4 7" id="KW-0813">Transport</keyword>
<comment type="subunit">
    <text evidence="3 7">Homodimer.</text>
</comment>
<dbReference type="PANTHER" id="PTHR42930:SF3">
    <property type="entry name" value="PHOSPHATE-SPECIFIC TRANSPORT SYSTEM ACCESSORY PROTEIN PHOU"/>
    <property type="match status" value="1"/>
</dbReference>
<keyword evidence="10" id="KW-1185">Reference proteome</keyword>
<dbReference type="InterPro" id="IPR026022">
    <property type="entry name" value="PhoU_dom"/>
</dbReference>
<evidence type="ECO:0000256" key="4">
    <source>
        <dbReference type="ARBA" id="ARBA00022448"/>
    </source>
</evidence>
<evidence type="ECO:0000256" key="2">
    <source>
        <dbReference type="ARBA" id="ARBA00008107"/>
    </source>
</evidence>
<evidence type="ECO:0000256" key="7">
    <source>
        <dbReference type="PIRNR" id="PIRNR003107"/>
    </source>
</evidence>
<gene>
    <name evidence="9" type="ORF">FB458_1964</name>
</gene>
<keyword evidence="6 7" id="KW-0592">Phosphate transport</keyword>
<organism evidence="9 10">
    <name type="scientific">Lapillicoccus jejuensis</name>
    <dbReference type="NCBI Taxonomy" id="402171"/>
    <lineage>
        <taxon>Bacteria</taxon>
        <taxon>Bacillati</taxon>
        <taxon>Actinomycetota</taxon>
        <taxon>Actinomycetes</taxon>
        <taxon>Micrococcales</taxon>
        <taxon>Intrasporangiaceae</taxon>
        <taxon>Lapillicoccus</taxon>
    </lineage>
</organism>
<dbReference type="OrthoDB" id="9814256at2"/>
<comment type="caution">
    <text evidence="9">The sequence shown here is derived from an EMBL/GenBank/DDBJ whole genome shotgun (WGS) entry which is preliminary data.</text>
</comment>
<feature type="domain" description="PhoU" evidence="8">
    <location>
        <begin position="16"/>
        <end position="103"/>
    </location>
</feature>
<dbReference type="PANTHER" id="PTHR42930">
    <property type="entry name" value="PHOSPHATE-SPECIFIC TRANSPORT SYSTEM ACCESSORY PROTEIN PHOU"/>
    <property type="match status" value="1"/>
</dbReference>
<dbReference type="NCBIfam" id="TIGR02135">
    <property type="entry name" value="phoU_full"/>
    <property type="match status" value="1"/>
</dbReference>
<dbReference type="AlphaFoldDB" id="A0A542E0J5"/>
<keyword evidence="5 7" id="KW-0963">Cytoplasm</keyword>
<evidence type="ECO:0000256" key="5">
    <source>
        <dbReference type="ARBA" id="ARBA00022490"/>
    </source>
</evidence>
<comment type="similarity">
    <text evidence="2 7">Belongs to the PhoU family.</text>
</comment>
<proteinExistence type="inferred from homology"/>
<dbReference type="InterPro" id="IPR038078">
    <property type="entry name" value="PhoU-like_sf"/>
</dbReference>
<dbReference type="SUPFAM" id="SSF109755">
    <property type="entry name" value="PhoU-like"/>
    <property type="match status" value="1"/>
</dbReference>
<dbReference type="Pfam" id="PF01895">
    <property type="entry name" value="PhoU"/>
    <property type="match status" value="2"/>
</dbReference>
<dbReference type="FunFam" id="1.20.58.220:FF:000004">
    <property type="entry name" value="Phosphate-specific transport system accessory protein PhoU"/>
    <property type="match status" value="1"/>
</dbReference>
<evidence type="ECO:0000259" key="8">
    <source>
        <dbReference type="Pfam" id="PF01895"/>
    </source>
</evidence>
<evidence type="ECO:0000256" key="3">
    <source>
        <dbReference type="ARBA" id="ARBA00011738"/>
    </source>
</evidence>
<dbReference type="EMBL" id="VFMN01000001">
    <property type="protein sequence ID" value="TQJ08867.1"/>
    <property type="molecule type" value="Genomic_DNA"/>
</dbReference>
<comment type="function">
    <text evidence="7">Plays a role in the regulation of phosphate uptake.</text>
</comment>
<dbReference type="Proteomes" id="UP000317893">
    <property type="component" value="Unassembled WGS sequence"/>
</dbReference>
<accession>A0A542E0J5</accession>
<evidence type="ECO:0000313" key="10">
    <source>
        <dbReference type="Proteomes" id="UP000317893"/>
    </source>
</evidence>
<evidence type="ECO:0000256" key="6">
    <source>
        <dbReference type="ARBA" id="ARBA00022592"/>
    </source>
</evidence>
<dbReference type="RefSeq" id="WP_141848326.1">
    <property type="nucleotide sequence ID" value="NZ_BAAAPR010000005.1"/>
</dbReference>
<dbReference type="GO" id="GO:0045936">
    <property type="term" value="P:negative regulation of phosphate metabolic process"/>
    <property type="evidence" value="ECO:0007669"/>
    <property type="project" value="InterPro"/>
</dbReference>
<dbReference type="PIRSF" id="PIRSF003107">
    <property type="entry name" value="PhoU"/>
    <property type="match status" value="1"/>
</dbReference>
<dbReference type="InterPro" id="IPR028366">
    <property type="entry name" value="PhoU"/>
</dbReference>
<dbReference type="Gene3D" id="1.20.58.220">
    <property type="entry name" value="Phosphate transport system protein phou homolog 2, domain 2"/>
    <property type="match status" value="1"/>
</dbReference>
<evidence type="ECO:0000256" key="1">
    <source>
        <dbReference type="ARBA" id="ARBA00004496"/>
    </source>
</evidence>
<name>A0A542E0J5_9MICO</name>
<protein>
    <recommendedName>
        <fullName evidence="7">Phosphate-specific transport system accessory protein PhoU</fullName>
    </recommendedName>
</protein>